<reference evidence="1" key="1">
    <citation type="submission" date="2019-08" db="EMBL/GenBank/DDBJ databases">
        <authorList>
            <person name="Kucharzyk K."/>
            <person name="Murdoch R.W."/>
            <person name="Higgins S."/>
            <person name="Loffler F."/>
        </authorList>
    </citation>
    <scope>NUCLEOTIDE SEQUENCE</scope>
</reference>
<dbReference type="AlphaFoldDB" id="A0A645JEA6"/>
<protein>
    <submittedName>
        <fullName evidence="1">Uncharacterized protein</fullName>
    </submittedName>
</protein>
<name>A0A645JEA6_9ZZZZ</name>
<accession>A0A645JEA6</accession>
<organism evidence="1">
    <name type="scientific">bioreactor metagenome</name>
    <dbReference type="NCBI Taxonomy" id="1076179"/>
    <lineage>
        <taxon>unclassified sequences</taxon>
        <taxon>metagenomes</taxon>
        <taxon>ecological metagenomes</taxon>
    </lineage>
</organism>
<comment type="caution">
    <text evidence="1">The sequence shown here is derived from an EMBL/GenBank/DDBJ whole genome shotgun (WGS) entry which is preliminary data.</text>
</comment>
<evidence type="ECO:0000313" key="1">
    <source>
        <dbReference type="EMBL" id="MPN61420.1"/>
    </source>
</evidence>
<sequence length="43" mass="4920">MNGMAAQDNYDFSEIMVVERIFRMSSLLHIFDVNGNLVARNIS</sequence>
<proteinExistence type="predicted"/>
<gene>
    <name evidence="1" type="ORF">SDC9_209157</name>
</gene>
<dbReference type="EMBL" id="VSSQ01138006">
    <property type="protein sequence ID" value="MPN61420.1"/>
    <property type="molecule type" value="Genomic_DNA"/>
</dbReference>